<feature type="compositionally biased region" description="Low complexity" evidence="3">
    <location>
        <begin position="47"/>
        <end position="62"/>
    </location>
</feature>
<evidence type="ECO:0000256" key="1">
    <source>
        <dbReference type="ARBA" id="ARBA00022801"/>
    </source>
</evidence>
<keyword evidence="1" id="KW-0378">Hydrolase</keyword>
<evidence type="ECO:0000256" key="4">
    <source>
        <dbReference type="SAM" id="Phobius"/>
    </source>
</evidence>
<keyword evidence="4" id="KW-0472">Membrane</keyword>
<evidence type="ECO:0000256" key="2">
    <source>
        <dbReference type="PIRSR" id="PIRSR605754-1"/>
    </source>
</evidence>
<feature type="compositionally biased region" description="Polar residues" evidence="3">
    <location>
        <begin position="33"/>
        <end position="45"/>
    </location>
</feature>
<reference evidence="6" key="1">
    <citation type="submission" date="2017-04" db="EMBL/GenBank/DDBJ databases">
        <authorList>
            <person name="Varghese N."/>
            <person name="Submissions S."/>
        </authorList>
    </citation>
    <scope>NUCLEOTIDE SEQUENCE [LARGE SCALE GENOMIC DNA]</scope>
    <source>
        <strain evidence="6">VKM Ac-2510</strain>
    </source>
</reference>
<gene>
    <name evidence="5" type="ORF">SAMN06296010_3308</name>
</gene>
<organism evidence="5 6">
    <name type="scientific">Agreia pratensis</name>
    <dbReference type="NCBI Taxonomy" id="150121"/>
    <lineage>
        <taxon>Bacteria</taxon>
        <taxon>Bacillati</taxon>
        <taxon>Actinomycetota</taxon>
        <taxon>Actinomycetes</taxon>
        <taxon>Micrococcales</taxon>
        <taxon>Microbacteriaceae</taxon>
        <taxon>Agreia</taxon>
    </lineage>
</organism>
<feature type="active site" description="Proton donor/acceptor" evidence="2">
    <location>
        <position position="244"/>
    </location>
</feature>
<protein>
    <submittedName>
        <fullName evidence="5">Sortase A</fullName>
    </submittedName>
</protein>
<dbReference type="Gene3D" id="2.40.260.10">
    <property type="entry name" value="Sortase"/>
    <property type="match status" value="1"/>
</dbReference>
<dbReference type="STRING" id="150121.SAMN06296010_3308"/>
<dbReference type="NCBIfam" id="TIGR01076">
    <property type="entry name" value="sortase_fam"/>
    <property type="match status" value="1"/>
</dbReference>
<keyword evidence="6" id="KW-1185">Reference proteome</keyword>
<feature type="compositionally biased region" description="Basic and acidic residues" evidence="3">
    <location>
        <begin position="19"/>
        <end position="30"/>
    </location>
</feature>
<evidence type="ECO:0000313" key="5">
    <source>
        <dbReference type="EMBL" id="SMG48338.1"/>
    </source>
</evidence>
<evidence type="ECO:0000256" key="3">
    <source>
        <dbReference type="SAM" id="MobiDB-lite"/>
    </source>
</evidence>
<dbReference type="Pfam" id="PF04203">
    <property type="entry name" value="Sortase"/>
    <property type="match status" value="1"/>
</dbReference>
<accession>A0A1X7L3A0</accession>
<dbReference type="CDD" id="cd05830">
    <property type="entry name" value="Sortase_E"/>
    <property type="match status" value="1"/>
</dbReference>
<dbReference type="EMBL" id="FXAY01000007">
    <property type="protein sequence ID" value="SMG48338.1"/>
    <property type="molecule type" value="Genomic_DNA"/>
</dbReference>
<proteinExistence type="predicted"/>
<feature type="transmembrane region" description="Helical" evidence="4">
    <location>
        <begin position="107"/>
        <end position="131"/>
    </location>
</feature>
<keyword evidence="4" id="KW-1133">Transmembrane helix</keyword>
<dbReference type="SUPFAM" id="SSF63817">
    <property type="entry name" value="Sortase"/>
    <property type="match status" value="1"/>
</dbReference>
<dbReference type="InterPro" id="IPR023365">
    <property type="entry name" value="Sortase_dom-sf"/>
</dbReference>
<feature type="active site" description="Acyl-thioester intermediate" evidence="2">
    <location>
        <position position="312"/>
    </location>
</feature>
<dbReference type="RefSeq" id="WP_244894810.1">
    <property type="nucleotide sequence ID" value="NZ_FXAY01000007.1"/>
</dbReference>
<dbReference type="Proteomes" id="UP000193244">
    <property type="component" value="Unassembled WGS sequence"/>
</dbReference>
<dbReference type="GO" id="GO:0016787">
    <property type="term" value="F:hydrolase activity"/>
    <property type="evidence" value="ECO:0007669"/>
    <property type="project" value="UniProtKB-KW"/>
</dbReference>
<sequence length="350" mass="37032">MTEYQPGDIQPGSDATPLSRREARKAEADALKSSASQKQPSVPTEQPSPTAAVEPTAEAELAGVFATEPPEAGDEPSVAAGEAASVRPSKAKTTKGQPVKRTLATKVVGVFGELLITAGVFVLLFLGWQLWWNSIVLTNEQASDATSLADDWKLPQVTGATPTPTPTQTGTPVAPVNYGEPAVMGAPSAGSDFAILYVPRFGADFKRTIAEGVDPHTVLNKGGAGHYEDTQMPGEVGNFAVAAHRDGWGSAFIKINELQIGDPIYVETQDGWYTYRYRDTEYVTPYGVGVIDPVPQVEGATPVDRLITLTSCNPLYIASERIIAYGAFESWQPRSAGPPAEIASVVGSGN</sequence>
<dbReference type="NCBIfam" id="NF033747">
    <property type="entry name" value="class_E_sortase"/>
    <property type="match status" value="1"/>
</dbReference>
<name>A0A1X7L3A0_9MICO</name>
<dbReference type="InterPro" id="IPR053465">
    <property type="entry name" value="Sortase_Class_E"/>
</dbReference>
<feature type="region of interest" description="Disordered" evidence="3">
    <location>
        <begin position="1"/>
        <end position="98"/>
    </location>
</feature>
<evidence type="ECO:0000313" key="6">
    <source>
        <dbReference type="Proteomes" id="UP000193244"/>
    </source>
</evidence>
<dbReference type="AlphaFoldDB" id="A0A1X7L3A0"/>
<dbReference type="InterPro" id="IPR005754">
    <property type="entry name" value="Sortase"/>
</dbReference>
<dbReference type="InterPro" id="IPR042003">
    <property type="entry name" value="Sortase_E"/>
</dbReference>
<keyword evidence="4" id="KW-0812">Transmembrane</keyword>